<dbReference type="PANTHER" id="PTHR14336">
    <property type="entry name" value="TANDEM PH DOMAIN CONTAINING PROTEIN"/>
    <property type="match status" value="1"/>
</dbReference>
<feature type="compositionally biased region" description="Polar residues" evidence="1">
    <location>
        <begin position="252"/>
        <end position="262"/>
    </location>
</feature>
<accession>A0A0C3QZ47</accession>
<feature type="region of interest" description="Disordered" evidence="1">
    <location>
        <begin position="515"/>
        <end position="582"/>
    </location>
</feature>
<dbReference type="AlphaFoldDB" id="A0A0C3QZ47"/>
<name>A0A0C3QZ47_9AGAM</name>
<feature type="compositionally biased region" description="Low complexity" evidence="1">
    <location>
        <begin position="542"/>
        <end position="553"/>
    </location>
</feature>
<feature type="region of interest" description="Disordered" evidence="1">
    <location>
        <begin position="106"/>
        <end position="126"/>
    </location>
</feature>
<feature type="compositionally biased region" description="Acidic residues" evidence="1">
    <location>
        <begin position="112"/>
        <end position="123"/>
    </location>
</feature>
<feature type="domain" description="PH" evidence="2">
    <location>
        <begin position="337"/>
        <end position="495"/>
    </location>
</feature>
<gene>
    <name evidence="3" type="ORF">M407DRAFT_16638</name>
</gene>
<dbReference type="PANTHER" id="PTHR14336:SF8">
    <property type="entry name" value="PROTEIN OPY1"/>
    <property type="match status" value="1"/>
</dbReference>
<proteinExistence type="predicted"/>
<feature type="compositionally biased region" description="Low complexity" evidence="1">
    <location>
        <begin position="570"/>
        <end position="582"/>
    </location>
</feature>
<dbReference type="Pfam" id="PF00169">
    <property type="entry name" value="PH"/>
    <property type="match status" value="2"/>
</dbReference>
<dbReference type="PROSITE" id="PS50003">
    <property type="entry name" value="PH_DOMAIN"/>
    <property type="match status" value="2"/>
</dbReference>
<dbReference type="SMART" id="SM00233">
    <property type="entry name" value="PH"/>
    <property type="match status" value="2"/>
</dbReference>
<reference evidence="3 4" key="1">
    <citation type="submission" date="2014-04" db="EMBL/GenBank/DDBJ databases">
        <authorList>
            <consortium name="DOE Joint Genome Institute"/>
            <person name="Kuo A."/>
            <person name="Girlanda M."/>
            <person name="Perotto S."/>
            <person name="Kohler A."/>
            <person name="Nagy L.G."/>
            <person name="Floudas D."/>
            <person name="Copeland A."/>
            <person name="Barry K.W."/>
            <person name="Cichocki N."/>
            <person name="Veneault-Fourrey C."/>
            <person name="LaButti K."/>
            <person name="Lindquist E.A."/>
            <person name="Lipzen A."/>
            <person name="Lundell T."/>
            <person name="Morin E."/>
            <person name="Murat C."/>
            <person name="Sun H."/>
            <person name="Tunlid A."/>
            <person name="Henrissat B."/>
            <person name="Grigoriev I.V."/>
            <person name="Hibbett D.S."/>
            <person name="Martin F."/>
            <person name="Nordberg H.P."/>
            <person name="Cantor M.N."/>
            <person name="Hua S.X."/>
        </authorList>
    </citation>
    <scope>NUCLEOTIDE SEQUENCE [LARGE SCALE GENOMIC DNA]</scope>
    <source>
        <strain evidence="3 4">MUT 4182</strain>
    </source>
</reference>
<organism evidence="3 4">
    <name type="scientific">Tulasnella calospora MUT 4182</name>
    <dbReference type="NCBI Taxonomy" id="1051891"/>
    <lineage>
        <taxon>Eukaryota</taxon>
        <taxon>Fungi</taxon>
        <taxon>Dikarya</taxon>
        <taxon>Basidiomycota</taxon>
        <taxon>Agaricomycotina</taxon>
        <taxon>Agaricomycetes</taxon>
        <taxon>Cantharellales</taxon>
        <taxon>Tulasnellaceae</taxon>
        <taxon>Tulasnella</taxon>
    </lineage>
</organism>
<protein>
    <recommendedName>
        <fullName evidence="2">PH domain-containing protein</fullName>
    </recommendedName>
</protein>
<dbReference type="OrthoDB" id="2157866at2759"/>
<dbReference type="Proteomes" id="UP000054248">
    <property type="component" value="Unassembled WGS sequence"/>
</dbReference>
<feature type="region of interest" description="Disordered" evidence="1">
    <location>
        <begin position="417"/>
        <end position="456"/>
    </location>
</feature>
<feature type="compositionally biased region" description="Low complexity" evidence="1">
    <location>
        <begin position="417"/>
        <end position="455"/>
    </location>
</feature>
<dbReference type="SUPFAM" id="SSF50729">
    <property type="entry name" value="PH domain-like"/>
    <property type="match status" value="2"/>
</dbReference>
<keyword evidence="4" id="KW-1185">Reference proteome</keyword>
<reference evidence="4" key="2">
    <citation type="submission" date="2015-01" db="EMBL/GenBank/DDBJ databases">
        <title>Evolutionary Origins and Diversification of the Mycorrhizal Mutualists.</title>
        <authorList>
            <consortium name="DOE Joint Genome Institute"/>
            <consortium name="Mycorrhizal Genomics Consortium"/>
            <person name="Kohler A."/>
            <person name="Kuo A."/>
            <person name="Nagy L.G."/>
            <person name="Floudas D."/>
            <person name="Copeland A."/>
            <person name="Barry K.W."/>
            <person name="Cichocki N."/>
            <person name="Veneault-Fourrey C."/>
            <person name="LaButti K."/>
            <person name="Lindquist E.A."/>
            <person name="Lipzen A."/>
            <person name="Lundell T."/>
            <person name="Morin E."/>
            <person name="Murat C."/>
            <person name="Riley R."/>
            <person name="Ohm R."/>
            <person name="Sun H."/>
            <person name="Tunlid A."/>
            <person name="Henrissat B."/>
            <person name="Grigoriev I.V."/>
            <person name="Hibbett D.S."/>
            <person name="Martin F."/>
        </authorList>
    </citation>
    <scope>NUCLEOTIDE SEQUENCE [LARGE SCALE GENOMIC DNA]</scope>
    <source>
        <strain evidence="4">MUT 4182</strain>
    </source>
</reference>
<dbReference type="InterPro" id="IPR051707">
    <property type="entry name" value="PI-Interact_SigTrans_Reg"/>
</dbReference>
<feature type="compositionally biased region" description="Polar residues" evidence="1">
    <location>
        <begin position="75"/>
        <end position="87"/>
    </location>
</feature>
<dbReference type="STRING" id="1051891.A0A0C3QZ47"/>
<dbReference type="EMBL" id="KN822942">
    <property type="protein sequence ID" value="KIO34674.1"/>
    <property type="molecule type" value="Genomic_DNA"/>
</dbReference>
<feature type="domain" description="PH" evidence="2">
    <location>
        <begin position="140"/>
        <end position="235"/>
    </location>
</feature>
<evidence type="ECO:0000313" key="3">
    <source>
        <dbReference type="EMBL" id="KIO34674.1"/>
    </source>
</evidence>
<dbReference type="InterPro" id="IPR011993">
    <property type="entry name" value="PH-like_dom_sf"/>
</dbReference>
<sequence>MSTTTSNSKFPAPTPAAPPSAAEIQRKLSMHAQSPPSHRRKGSLSKSPVIGPAAPSLDLGNDISVLNPSAPYGGITTQEPSSSQTPAAAQGPLATQMAQLSVIAERPGGSGEETDDDDDDDWNPMEGRSLEELNTLTDECAAKEGYLYKKGERRKTWKKRWFVLRQTQLSYYKTNKEYKLLRLLPMSEVHCVTPVTLKRHDHTFGIVTPARTYYVQAESAAEADSWVRALNDAKARSGPGGAAQEGRRNVPPTINIQRTTPMNILAAEPRTPPPQGFSGSPSSPSHHQQMTSSDSEDPDSYAPASPTIGTSQPHSFASQMPTTPGIAGVGGPLSGNKVIVQGYLMKCGSKRKAWRKRWFVLTPEKLMYAKSHMDLNAKQHKAKAVPLNAILDAIECKVAKVPTHGLGASAAISTSASLPGASASAPPTTPSANAMTHSATQQPTAAQPGAASGSSEFQQLPHTFKIITPKRPLLLCAPSEEEEIKWLSAVRALIARRTASVDSTAPVLNPFFQQTAAPQPPYQAPGAQQGSPNKRTSRREMGGSTSSGSPPQGDFVIPPSQPSGIRKDATSLTGAAATAMAA</sequence>
<dbReference type="InterPro" id="IPR001849">
    <property type="entry name" value="PH_domain"/>
</dbReference>
<dbReference type="Gene3D" id="2.30.29.30">
    <property type="entry name" value="Pleckstrin-homology domain (PH domain)/Phosphotyrosine-binding domain (PTB)"/>
    <property type="match status" value="2"/>
</dbReference>
<evidence type="ECO:0000256" key="1">
    <source>
        <dbReference type="SAM" id="MobiDB-lite"/>
    </source>
</evidence>
<feature type="region of interest" description="Disordered" evidence="1">
    <location>
        <begin position="1"/>
        <end position="93"/>
    </location>
</feature>
<evidence type="ECO:0000313" key="4">
    <source>
        <dbReference type="Proteomes" id="UP000054248"/>
    </source>
</evidence>
<feature type="compositionally biased region" description="Low complexity" evidence="1">
    <location>
        <begin position="276"/>
        <end position="293"/>
    </location>
</feature>
<dbReference type="FunFam" id="2.30.29.30:FF:000286">
    <property type="entry name" value="PH-protein kinase domain containing protein"/>
    <property type="match status" value="1"/>
</dbReference>
<evidence type="ECO:0000259" key="2">
    <source>
        <dbReference type="PROSITE" id="PS50003"/>
    </source>
</evidence>
<feature type="compositionally biased region" description="Polar residues" evidence="1">
    <location>
        <begin position="307"/>
        <end position="322"/>
    </location>
</feature>
<dbReference type="HOGENOM" id="CLU_029637_0_0_1"/>
<feature type="region of interest" description="Disordered" evidence="1">
    <location>
        <begin position="234"/>
        <end position="329"/>
    </location>
</feature>